<dbReference type="AlphaFoldDB" id="A0A5N5UWI0"/>
<dbReference type="RefSeq" id="WP_110766345.1">
    <property type="nucleotide sequence ID" value="NZ_ANBO01000034.1"/>
</dbReference>
<sequence>MGVLEAFLTTWSQARATFGEGVPRGGAGLDNSTRLQAAQNEVTAAAPSSGWTGAAADSYAERNQRQASTLGAMAGLERRLAAEVDRSAAVVAAGRNHLEAIRQWVVDAAATVPRTALGERMLLPIVNKGIGEVVQTVRRSTNDLGEIARRMREIAYEYRELDRPENDGDAEALDFVTDDDDADDDIPETTLDLRDIVYLEPGELGRQGMMELVPGSGVWVPDPHSRFYRPTPVEAPLDLNDIEYRGPGSLGQPWEMELIPGSGVWVPDPNHPGYKPSTPEAPVDLAELEFVDPNALVPADMIELWPHSGIIMPNPYLGRPR</sequence>
<comment type="caution">
    <text evidence="2">The sequence shown here is derived from an EMBL/GenBank/DDBJ whole genome shotgun (WGS) entry which is preliminary data.</text>
</comment>
<dbReference type="Pfam" id="PF18879">
    <property type="entry name" value="EspA_EspE"/>
    <property type="match status" value="1"/>
</dbReference>
<protein>
    <recommendedName>
        <fullName evidence="1">ESX-1 secretion-associated protein EspA/EspE-like domain-containing protein</fullName>
    </recommendedName>
</protein>
<dbReference type="EMBL" id="ANBP01000034">
    <property type="protein sequence ID" value="KAB7753337.1"/>
    <property type="molecule type" value="Genomic_DNA"/>
</dbReference>
<dbReference type="InterPro" id="IPR043796">
    <property type="entry name" value="ESX-1_EspA/EspE-like"/>
</dbReference>
<evidence type="ECO:0000313" key="2">
    <source>
        <dbReference type="EMBL" id="KAB7753337.1"/>
    </source>
</evidence>
<name>A0A5N5UWI0_MYCPH</name>
<accession>A0A5N5UWI0</accession>
<evidence type="ECO:0000259" key="1">
    <source>
        <dbReference type="Pfam" id="PF18879"/>
    </source>
</evidence>
<evidence type="ECO:0000313" key="3">
    <source>
        <dbReference type="Proteomes" id="UP000325690"/>
    </source>
</evidence>
<proteinExistence type="predicted"/>
<gene>
    <name evidence="2" type="ORF">MPHL21000_19005</name>
</gene>
<organism evidence="2 3">
    <name type="scientific">Mycolicibacterium phlei DSM 43239 = CCUG 21000</name>
    <dbReference type="NCBI Taxonomy" id="1226750"/>
    <lineage>
        <taxon>Bacteria</taxon>
        <taxon>Bacillati</taxon>
        <taxon>Actinomycetota</taxon>
        <taxon>Actinomycetes</taxon>
        <taxon>Mycobacteriales</taxon>
        <taxon>Mycobacteriaceae</taxon>
        <taxon>Mycolicibacterium</taxon>
    </lineage>
</organism>
<reference evidence="2 3" key="1">
    <citation type="submission" date="2012-10" db="EMBL/GenBank/DDBJ databases">
        <title>The draft sequence of the Mycobacterium pheli genome.</title>
        <authorList>
            <person name="Pettersson B.M.F."/>
            <person name="Das S."/>
            <person name="Dasgupta S."/>
            <person name="Bhattacharya A."/>
            <person name="Kirsebom L.A."/>
        </authorList>
    </citation>
    <scope>NUCLEOTIDE SEQUENCE [LARGE SCALE GENOMIC DNA]</scope>
    <source>
        <strain evidence="2 3">CCUG 21000</strain>
    </source>
</reference>
<feature type="domain" description="ESX-1 secretion-associated protein EspA/EspE-like" evidence="1">
    <location>
        <begin position="18"/>
        <end position="99"/>
    </location>
</feature>
<keyword evidence="3" id="KW-1185">Reference proteome</keyword>
<dbReference type="Proteomes" id="UP000325690">
    <property type="component" value="Unassembled WGS sequence"/>
</dbReference>
<dbReference type="GeneID" id="74301056"/>